<keyword evidence="6" id="KW-0808">Transferase</keyword>
<keyword evidence="13" id="KW-1185">Reference proteome</keyword>
<evidence type="ECO:0000256" key="8">
    <source>
        <dbReference type="ARBA" id="ARBA00023012"/>
    </source>
</evidence>
<dbReference type="PROSITE" id="PS50109">
    <property type="entry name" value="HIS_KIN"/>
    <property type="match status" value="1"/>
</dbReference>
<dbReference type="RefSeq" id="WP_171833230.1">
    <property type="nucleotide sequence ID" value="NZ_CP053708.1"/>
</dbReference>
<name>A0A6M8HSJ4_9PROT</name>
<dbReference type="EMBL" id="CP053708">
    <property type="protein sequence ID" value="QKE91246.1"/>
    <property type="molecule type" value="Genomic_DNA"/>
</dbReference>
<keyword evidence="7 12" id="KW-0418">Kinase</keyword>
<dbReference type="Proteomes" id="UP000500767">
    <property type="component" value="Chromosome"/>
</dbReference>
<evidence type="ECO:0000259" key="11">
    <source>
        <dbReference type="PROSITE" id="PS50109"/>
    </source>
</evidence>
<feature type="domain" description="Histidine kinase" evidence="11">
    <location>
        <begin position="281"/>
        <end position="483"/>
    </location>
</feature>
<dbReference type="PANTHER" id="PTHR44936">
    <property type="entry name" value="SENSOR PROTEIN CREC"/>
    <property type="match status" value="1"/>
</dbReference>
<evidence type="ECO:0000256" key="9">
    <source>
        <dbReference type="ARBA" id="ARBA00023026"/>
    </source>
</evidence>
<evidence type="ECO:0000256" key="1">
    <source>
        <dbReference type="ARBA" id="ARBA00000085"/>
    </source>
</evidence>
<feature type="transmembrane region" description="Helical" evidence="10">
    <location>
        <begin position="185"/>
        <end position="204"/>
    </location>
</feature>
<evidence type="ECO:0000256" key="4">
    <source>
        <dbReference type="ARBA" id="ARBA00022475"/>
    </source>
</evidence>
<keyword evidence="10" id="KW-0812">Transmembrane</keyword>
<dbReference type="PANTHER" id="PTHR44936:SF9">
    <property type="entry name" value="SENSOR PROTEIN CREC"/>
    <property type="match status" value="1"/>
</dbReference>
<evidence type="ECO:0000256" key="10">
    <source>
        <dbReference type="SAM" id="Phobius"/>
    </source>
</evidence>
<proteinExistence type="predicted"/>
<evidence type="ECO:0000256" key="5">
    <source>
        <dbReference type="ARBA" id="ARBA00022553"/>
    </source>
</evidence>
<dbReference type="InterPro" id="IPR050980">
    <property type="entry name" value="2C_sensor_his_kinase"/>
</dbReference>
<dbReference type="InterPro" id="IPR004358">
    <property type="entry name" value="Sig_transdc_His_kin-like_C"/>
</dbReference>
<evidence type="ECO:0000313" key="13">
    <source>
        <dbReference type="Proteomes" id="UP000500767"/>
    </source>
</evidence>
<organism evidence="12 13">
    <name type="scientific">Lichenicola cladoniae</name>
    <dbReference type="NCBI Taxonomy" id="1484109"/>
    <lineage>
        <taxon>Bacteria</taxon>
        <taxon>Pseudomonadati</taxon>
        <taxon>Pseudomonadota</taxon>
        <taxon>Alphaproteobacteria</taxon>
        <taxon>Acetobacterales</taxon>
        <taxon>Acetobacteraceae</taxon>
        <taxon>Lichenicola</taxon>
    </lineage>
</organism>
<dbReference type="InterPro" id="IPR036890">
    <property type="entry name" value="HATPase_C_sf"/>
</dbReference>
<reference evidence="12 13" key="1">
    <citation type="journal article" date="2014" name="World J. Microbiol. Biotechnol.">
        <title>Biodiversity and physiological characteristics of Antarctic and Arctic lichens-associated bacteria.</title>
        <authorList>
            <person name="Lee Y.M."/>
            <person name="Kim E.H."/>
            <person name="Lee H.K."/>
            <person name="Hong S.G."/>
        </authorList>
    </citation>
    <scope>NUCLEOTIDE SEQUENCE [LARGE SCALE GENOMIC DNA]</scope>
    <source>
        <strain evidence="12 13">PAMC 26569</strain>
    </source>
</reference>
<dbReference type="Gene3D" id="3.30.565.10">
    <property type="entry name" value="Histidine kinase-like ATPase, C-terminal domain"/>
    <property type="match status" value="1"/>
</dbReference>
<dbReference type="InterPro" id="IPR036097">
    <property type="entry name" value="HisK_dim/P_sf"/>
</dbReference>
<evidence type="ECO:0000313" key="12">
    <source>
        <dbReference type="EMBL" id="QKE91246.1"/>
    </source>
</evidence>
<keyword evidence="8" id="KW-0902">Two-component regulatory system</keyword>
<dbReference type="InterPro" id="IPR005467">
    <property type="entry name" value="His_kinase_dom"/>
</dbReference>
<dbReference type="AlphaFoldDB" id="A0A6M8HSJ4"/>
<evidence type="ECO:0000256" key="7">
    <source>
        <dbReference type="ARBA" id="ARBA00022777"/>
    </source>
</evidence>
<dbReference type="Gene3D" id="1.10.287.130">
    <property type="match status" value="1"/>
</dbReference>
<keyword evidence="10" id="KW-1133">Transmembrane helix</keyword>
<dbReference type="InterPro" id="IPR003661">
    <property type="entry name" value="HisK_dim/P_dom"/>
</dbReference>
<dbReference type="Pfam" id="PF00512">
    <property type="entry name" value="HisKA"/>
    <property type="match status" value="1"/>
</dbReference>
<dbReference type="GO" id="GO:0005886">
    <property type="term" value="C:plasma membrane"/>
    <property type="evidence" value="ECO:0007669"/>
    <property type="project" value="UniProtKB-SubCell"/>
</dbReference>
<dbReference type="PRINTS" id="PR00344">
    <property type="entry name" value="BCTRLSENSOR"/>
</dbReference>
<accession>A0A6M8HSJ4</accession>
<evidence type="ECO:0000256" key="2">
    <source>
        <dbReference type="ARBA" id="ARBA00004651"/>
    </source>
</evidence>
<dbReference type="CDD" id="cd00082">
    <property type="entry name" value="HisKA"/>
    <property type="match status" value="1"/>
</dbReference>
<dbReference type="SUPFAM" id="SSF55874">
    <property type="entry name" value="ATPase domain of HSP90 chaperone/DNA topoisomerase II/histidine kinase"/>
    <property type="match status" value="1"/>
</dbReference>
<dbReference type="SMART" id="SM00387">
    <property type="entry name" value="HATPase_c"/>
    <property type="match status" value="1"/>
</dbReference>
<keyword evidence="4" id="KW-1003">Cell membrane</keyword>
<protein>
    <recommendedName>
        <fullName evidence="3">histidine kinase</fullName>
        <ecNumber evidence="3">2.7.13.3</ecNumber>
    </recommendedName>
</protein>
<gene>
    <name evidence="12" type="ORF">HN018_15410</name>
</gene>
<evidence type="ECO:0000256" key="6">
    <source>
        <dbReference type="ARBA" id="ARBA00022679"/>
    </source>
</evidence>
<keyword evidence="5" id="KW-0597">Phosphoprotein</keyword>
<dbReference type="EC" id="2.7.13.3" evidence="3"/>
<sequence>MLSLRFRLWILWGLTLAASVAIGLLLVQLYRSSTLAQAGRAEAVVTQACETIRSRYGFYVTGWDGSGAVPGTEFGQALGPVLIAALSSHEGVRGGIWSDHAGSLATAFPTAAASAQAEALPAGRRELVAAIAAQATDGEQSVLQRRTVDGQLILIAACPLPGPYPGLAAWTMIDVRTAGYDTLRLGLGVLLLLLLAVAAWMTWLTTAWGGHVRAIETALATHTLETLPELAPTGERELDRIVAALNEAGTRLSEARARAQDLAARASMSERLAALGRVAAGVAHEIRNPIGAMRLRAENALAGDGSRHRGALESSLPQIARVERLVTELLAMTQRRELHVEEVRLQPFLQARVALHLPSAGPRLDIRSDDATARFDPELIGRALDNLLSNALRHTPADGTVMLTATRTSDHVRFTVSDTGPGIDPSMRGRLFEPFATGRPDGTGLGLAIAREMAEAHGGSLVLAEPLPGREPGTCFILELGQG</sequence>
<comment type="subcellular location">
    <subcellularLocation>
        <location evidence="2">Cell membrane</location>
        <topology evidence="2">Multi-pass membrane protein</topology>
    </subcellularLocation>
</comment>
<dbReference type="GO" id="GO:0000155">
    <property type="term" value="F:phosphorelay sensor kinase activity"/>
    <property type="evidence" value="ECO:0007669"/>
    <property type="project" value="InterPro"/>
</dbReference>
<dbReference type="KEGG" id="lck:HN018_15410"/>
<dbReference type="SMART" id="SM00388">
    <property type="entry name" value="HisKA"/>
    <property type="match status" value="1"/>
</dbReference>
<dbReference type="InterPro" id="IPR003594">
    <property type="entry name" value="HATPase_dom"/>
</dbReference>
<keyword evidence="10" id="KW-0472">Membrane</keyword>
<dbReference type="Pfam" id="PF02518">
    <property type="entry name" value="HATPase_c"/>
    <property type="match status" value="1"/>
</dbReference>
<keyword evidence="9" id="KW-0843">Virulence</keyword>
<dbReference type="CDD" id="cd00075">
    <property type="entry name" value="HATPase"/>
    <property type="match status" value="1"/>
</dbReference>
<comment type="catalytic activity">
    <reaction evidence="1">
        <text>ATP + protein L-histidine = ADP + protein N-phospho-L-histidine.</text>
        <dbReference type="EC" id="2.7.13.3"/>
    </reaction>
</comment>
<feature type="transmembrane region" description="Helical" evidence="10">
    <location>
        <begin position="6"/>
        <end position="27"/>
    </location>
</feature>
<evidence type="ECO:0000256" key="3">
    <source>
        <dbReference type="ARBA" id="ARBA00012438"/>
    </source>
</evidence>
<dbReference type="SUPFAM" id="SSF47384">
    <property type="entry name" value="Homodimeric domain of signal transducing histidine kinase"/>
    <property type="match status" value="1"/>
</dbReference>